<comment type="caution">
    <text evidence="6">The sequence shown here is derived from an EMBL/GenBank/DDBJ whole genome shotgun (WGS) entry which is preliminary data.</text>
</comment>
<dbReference type="InterPro" id="IPR036271">
    <property type="entry name" value="Tet_transcr_reg_TetR-rel_C_sf"/>
</dbReference>
<feature type="domain" description="HTH tetR-type" evidence="5">
    <location>
        <begin position="15"/>
        <end position="74"/>
    </location>
</feature>
<evidence type="ECO:0000256" key="3">
    <source>
        <dbReference type="ARBA" id="ARBA00023163"/>
    </source>
</evidence>
<keyword evidence="2 4" id="KW-0238">DNA-binding</keyword>
<sequence length="200" mass="21567">MSPAEAPRRMRADARRNYERLLAEAEAVFAEQGTEASLELVARRAGVAIGTLYGHFPTRHALLEALMRGHVEALETGARELLDHPSPQEALTVWARAAMRRTASYQGLAASLMSGFETEESALHSACRSVVSAGGLLLERARRAGAVRADVSASDLFALISALAWTSEQVPQDQAERLLSFTLDGLRPVTDRHVTGPHGG</sequence>
<evidence type="ECO:0000313" key="6">
    <source>
        <dbReference type="EMBL" id="GLK13377.1"/>
    </source>
</evidence>
<evidence type="ECO:0000313" key="7">
    <source>
        <dbReference type="Proteomes" id="UP001143474"/>
    </source>
</evidence>
<dbReference type="InterPro" id="IPR001647">
    <property type="entry name" value="HTH_TetR"/>
</dbReference>
<dbReference type="Pfam" id="PF00440">
    <property type="entry name" value="TetR_N"/>
    <property type="match status" value="1"/>
</dbReference>
<dbReference type="GO" id="GO:0000976">
    <property type="term" value="F:transcription cis-regulatory region binding"/>
    <property type="evidence" value="ECO:0007669"/>
    <property type="project" value="TreeGrafter"/>
</dbReference>
<dbReference type="PANTHER" id="PTHR30055">
    <property type="entry name" value="HTH-TYPE TRANSCRIPTIONAL REGULATOR RUTR"/>
    <property type="match status" value="1"/>
</dbReference>
<dbReference type="PRINTS" id="PR00455">
    <property type="entry name" value="HTHTETR"/>
</dbReference>
<reference evidence="6" key="2">
    <citation type="submission" date="2023-01" db="EMBL/GenBank/DDBJ databases">
        <authorList>
            <person name="Sun Q."/>
            <person name="Evtushenko L."/>
        </authorList>
    </citation>
    <scope>NUCLEOTIDE SEQUENCE</scope>
    <source>
        <strain evidence="6">VKM Ac-2007</strain>
    </source>
</reference>
<proteinExistence type="predicted"/>
<accession>A0A9W6MGP8</accession>
<evidence type="ECO:0000256" key="4">
    <source>
        <dbReference type="PROSITE-ProRule" id="PRU00335"/>
    </source>
</evidence>
<dbReference type="PROSITE" id="PS50977">
    <property type="entry name" value="HTH_TETR_2"/>
    <property type="match status" value="1"/>
</dbReference>
<keyword evidence="7" id="KW-1185">Reference proteome</keyword>
<dbReference type="PANTHER" id="PTHR30055:SF234">
    <property type="entry name" value="HTH-TYPE TRANSCRIPTIONAL REGULATOR BETI"/>
    <property type="match status" value="1"/>
</dbReference>
<reference evidence="6" key="1">
    <citation type="journal article" date="2014" name="Int. J. Syst. Evol. Microbiol.">
        <title>Complete genome sequence of Corynebacterium casei LMG S-19264T (=DSM 44701T), isolated from a smear-ripened cheese.</title>
        <authorList>
            <consortium name="US DOE Joint Genome Institute (JGI-PGF)"/>
            <person name="Walter F."/>
            <person name="Albersmeier A."/>
            <person name="Kalinowski J."/>
            <person name="Ruckert C."/>
        </authorList>
    </citation>
    <scope>NUCLEOTIDE SEQUENCE</scope>
    <source>
        <strain evidence="6">VKM Ac-2007</strain>
    </source>
</reference>
<gene>
    <name evidence="6" type="ORF">GCM10017600_67880</name>
</gene>
<evidence type="ECO:0000256" key="1">
    <source>
        <dbReference type="ARBA" id="ARBA00023015"/>
    </source>
</evidence>
<protein>
    <submittedName>
        <fullName evidence="6">TetR family transcriptional regulator</fullName>
    </submittedName>
</protein>
<evidence type="ECO:0000256" key="2">
    <source>
        <dbReference type="ARBA" id="ARBA00023125"/>
    </source>
</evidence>
<dbReference type="RefSeq" id="WP_271221667.1">
    <property type="nucleotide sequence ID" value="NZ_BAAAVD010000029.1"/>
</dbReference>
<keyword evidence="1" id="KW-0805">Transcription regulation</keyword>
<dbReference type="Proteomes" id="UP001143474">
    <property type="component" value="Unassembled WGS sequence"/>
</dbReference>
<dbReference type="Gene3D" id="1.10.357.10">
    <property type="entry name" value="Tetracycline Repressor, domain 2"/>
    <property type="match status" value="1"/>
</dbReference>
<dbReference type="SUPFAM" id="SSF46689">
    <property type="entry name" value="Homeodomain-like"/>
    <property type="match status" value="1"/>
</dbReference>
<dbReference type="GO" id="GO:0003700">
    <property type="term" value="F:DNA-binding transcription factor activity"/>
    <property type="evidence" value="ECO:0007669"/>
    <property type="project" value="TreeGrafter"/>
</dbReference>
<dbReference type="SUPFAM" id="SSF48498">
    <property type="entry name" value="Tetracyclin repressor-like, C-terminal domain"/>
    <property type="match status" value="1"/>
</dbReference>
<dbReference type="AlphaFoldDB" id="A0A9W6MGP8"/>
<keyword evidence="3" id="KW-0804">Transcription</keyword>
<dbReference type="Pfam" id="PF21597">
    <property type="entry name" value="TetR_C_43"/>
    <property type="match status" value="1"/>
</dbReference>
<dbReference type="EMBL" id="BSEV01000022">
    <property type="protein sequence ID" value="GLK13377.1"/>
    <property type="molecule type" value="Genomic_DNA"/>
</dbReference>
<organism evidence="6 7">
    <name type="scientific">Streptosporangium carneum</name>
    <dbReference type="NCBI Taxonomy" id="47481"/>
    <lineage>
        <taxon>Bacteria</taxon>
        <taxon>Bacillati</taxon>
        <taxon>Actinomycetota</taxon>
        <taxon>Actinomycetes</taxon>
        <taxon>Streptosporangiales</taxon>
        <taxon>Streptosporangiaceae</taxon>
        <taxon>Streptosporangium</taxon>
    </lineage>
</organism>
<feature type="DNA-binding region" description="H-T-H motif" evidence="4">
    <location>
        <begin position="37"/>
        <end position="56"/>
    </location>
</feature>
<dbReference type="InterPro" id="IPR009057">
    <property type="entry name" value="Homeodomain-like_sf"/>
</dbReference>
<name>A0A9W6MGP8_9ACTN</name>
<evidence type="ECO:0000259" key="5">
    <source>
        <dbReference type="PROSITE" id="PS50977"/>
    </source>
</evidence>
<dbReference type="InterPro" id="IPR049445">
    <property type="entry name" value="TetR_SbtR-like_C"/>
</dbReference>
<dbReference type="InterPro" id="IPR050109">
    <property type="entry name" value="HTH-type_TetR-like_transc_reg"/>
</dbReference>